<dbReference type="Proteomes" id="UP000056252">
    <property type="component" value="Chromosome"/>
</dbReference>
<name>A0A0S2KKF2_9BACT</name>
<feature type="domain" description="DUF6819" evidence="2">
    <location>
        <begin position="484"/>
        <end position="591"/>
    </location>
</feature>
<sequence length="618" mass="69078">MDEYRLLTDEEIGILEDNGCTAEDWTAIQVADDFAPTHIRHVAFYGEVTLGVFEKNVEVSPGFRKQSGIRNATLRNVTVGDNCLIENIGNYINNYHIGEECYLSNVNTIETTDGATFGQGNMISVLNEVGEGNVILFDGLTSQIAALMVKHIGDKDLINAIRVLVKAEISAKVPEQGTIGDNVKIINTGEITNTHISNDCEINGACRLSDCSIKSIPQANVYIGSGVICENSIIFDGSSILNSAKIENCFVGEACQITNGFTAESSVFFANSYMANGEACAAFCGPFTSSHHKSSLLIGGMFSFYNAGSATNFSNHAYKMGPMHYGVMERGSKTASGAYLLMPAHIGTFSVCFGKLMYHPDTRALPFSYLIAYSDTMYLVPGRNLTTVGLYRDIRKWPKRDVRPRCGQKSIVNFDWLSPFSVGEILRGKEILENLRAASGDNVSAYNYHEYVIKTSSLRKGIKYYDIALRIFMGAVLKRHRLEQPQTDCGTGPWTDLSGLLLPLSEEYRLIEDIKNGTLTTIDAVTDRFNRIHENYSEYRWAWAYRMILDYYHLDELTPADVERIRTDYVTARRVWIAEIRKDAEKEFSLGDVDEKVLNSFIKQLDKEVDFENQRLDI</sequence>
<feature type="domain" description="DUF4954" evidence="1">
    <location>
        <begin position="4"/>
        <end position="436"/>
    </location>
</feature>
<dbReference type="OrthoDB" id="9814955at2"/>
<dbReference type="EMBL" id="CP013195">
    <property type="protein sequence ID" value="ALO48776.1"/>
    <property type="molecule type" value="Genomic_DNA"/>
</dbReference>
<evidence type="ECO:0008006" key="5">
    <source>
        <dbReference type="Google" id="ProtNLM"/>
    </source>
</evidence>
<keyword evidence="4" id="KW-1185">Reference proteome</keyword>
<accession>A0A0S2KKF2</accession>
<gene>
    <name evidence="3" type="ORF">AS203_06540</name>
</gene>
<dbReference type="RefSeq" id="WP_025066134.1">
    <property type="nucleotide sequence ID" value="NZ_CP013195.1"/>
</dbReference>
<evidence type="ECO:0000259" key="1">
    <source>
        <dbReference type="Pfam" id="PF16314"/>
    </source>
</evidence>
<dbReference type="KEGG" id="peo:AS203_06540"/>
<evidence type="ECO:0000313" key="4">
    <source>
        <dbReference type="Proteomes" id="UP000056252"/>
    </source>
</evidence>
<evidence type="ECO:0000313" key="3">
    <source>
        <dbReference type="EMBL" id="ALO48776.1"/>
    </source>
</evidence>
<dbReference type="SUPFAM" id="SSF51161">
    <property type="entry name" value="Trimeric LpxA-like enzymes"/>
    <property type="match status" value="1"/>
</dbReference>
<dbReference type="STRING" id="76123.AS203_06540"/>
<dbReference type="AlphaFoldDB" id="A0A0S2KKF2"/>
<organism evidence="3 4">
    <name type="scientific">Hoylesella enoeca</name>
    <dbReference type="NCBI Taxonomy" id="76123"/>
    <lineage>
        <taxon>Bacteria</taxon>
        <taxon>Pseudomonadati</taxon>
        <taxon>Bacteroidota</taxon>
        <taxon>Bacteroidia</taxon>
        <taxon>Bacteroidales</taxon>
        <taxon>Prevotellaceae</taxon>
        <taxon>Hoylesella</taxon>
    </lineage>
</organism>
<dbReference type="Pfam" id="PF16314">
    <property type="entry name" value="DUF4954"/>
    <property type="match status" value="1"/>
</dbReference>
<dbReference type="Pfam" id="PF20683">
    <property type="entry name" value="DUF6819"/>
    <property type="match status" value="1"/>
</dbReference>
<proteinExistence type="predicted"/>
<dbReference type="InterPro" id="IPR049208">
    <property type="entry name" value="DUF6819"/>
</dbReference>
<dbReference type="InterPro" id="IPR011004">
    <property type="entry name" value="Trimer_LpxA-like_sf"/>
</dbReference>
<dbReference type="Gene3D" id="2.160.10.10">
    <property type="entry name" value="Hexapeptide repeat proteins"/>
    <property type="match status" value="1"/>
</dbReference>
<protein>
    <recommendedName>
        <fullName evidence="5">DUF4954 domain-containing protein</fullName>
    </recommendedName>
</protein>
<dbReference type="eggNOG" id="COG1208">
    <property type="taxonomic scope" value="Bacteria"/>
</dbReference>
<dbReference type="InterPro" id="IPR032533">
    <property type="entry name" value="DUF4954"/>
</dbReference>
<evidence type="ECO:0000259" key="2">
    <source>
        <dbReference type="Pfam" id="PF20683"/>
    </source>
</evidence>
<reference evidence="4" key="1">
    <citation type="submission" date="2015-11" db="EMBL/GenBank/DDBJ databases">
        <authorList>
            <person name="Holder M.E."/>
            <person name="Ajami N.J."/>
            <person name="Petrosino J.F."/>
        </authorList>
    </citation>
    <scope>NUCLEOTIDE SEQUENCE [LARGE SCALE GENOMIC DNA]</scope>
    <source>
        <strain evidence="4">F0113</strain>
    </source>
</reference>